<gene>
    <name evidence="2" type="ORF">HLB09_17435</name>
</gene>
<dbReference type="InterPro" id="IPR017946">
    <property type="entry name" value="PLC-like_Pdiesterase_TIM-brl"/>
</dbReference>
<organism evidence="2 3">
    <name type="scientific">Pseudokineococcus marinus</name>
    <dbReference type="NCBI Taxonomy" id="351215"/>
    <lineage>
        <taxon>Bacteria</taxon>
        <taxon>Bacillati</taxon>
        <taxon>Actinomycetota</taxon>
        <taxon>Actinomycetes</taxon>
        <taxon>Kineosporiales</taxon>
        <taxon>Kineosporiaceae</taxon>
        <taxon>Pseudokineococcus</taxon>
    </lineage>
</organism>
<dbReference type="Pfam" id="PF03009">
    <property type="entry name" value="GDPD"/>
    <property type="match status" value="1"/>
</dbReference>
<dbReference type="RefSeq" id="WP_322790247.1">
    <property type="nucleotide sequence ID" value="NZ_JABEMA010000548.1"/>
</dbReference>
<dbReference type="AlphaFoldDB" id="A0A849BQ95"/>
<dbReference type="EMBL" id="JABEMA010000548">
    <property type="protein sequence ID" value="NNH24841.1"/>
    <property type="molecule type" value="Genomic_DNA"/>
</dbReference>
<evidence type="ECO:0000313" key="2">
    <source>
        <dbReference type="EMBL" id="NNH24841.1"/>
    </source>
</evidence>
<feature type="non-terminal residue" evidence="2">
    <location>
        <position position="169"/>
    </location>
</feature>
<evidence type="ECO:0000259" key="1">
    <source>
        <dbReference type="PROSITE" id="PS51704"/>
    </source>
</evidence>
<dbReference type="Proteomes" id="UP000555552">
    <property type="component" value="Unassembled WGS sequence"/>
</dbReference>
<dbReference type="GO" id="GO:0008081">
    <property type="term" value="F:phosphoric diester hydrolase activity"/>
    <property type="evidence" value="ECO:0007669"/>
    <property type="project" value="InterPro"/>
</dbReference>
<keyword evidence="3" id="KW-1185">Reference proteome</keyword>
<dbReference type="PANTHER" id="PTHR43805">
    <property type="entry name" value="GLYCEROPHOSPHORYL DIESTER PHOSPHODIESTERASE"/>
    <property type="match status" value="1"/>
</dbReference>
<dbReference type="GO" id="GO:0006629">
    <property type="term" value="P:lipid metabolic process"/>
    <property type="evidence" value="ECO:0007669"/>
    <property type="project" value="InterPro"/>
</dbReference>
<dbReference type="PROSITE" id="PS51704">
    <property type="entry name" value="GP_PDE"/>
    <property type="match status" value="1"/>
</dbReference>
<reference evidence="2 3" key="1">
    <citation type="submission" date="2020-05" db="EMBL/GenBank/DDBJ databases">
        <title>MicrobeNet Type strains.</title>
        <authorList>
            <person name="Nicholson A.C."/>
        </authorList>
    </citation>
    <scope>NUCLEOTIDE SEQUENCE [LARGE SCALE GENOMIC DNA]</scope>
    <source>
        <strain evidence="2 3">JCM 14547</strain>
    </source>
</reference>
<protein>
    <submittedName>
        <fullName evidence="2">Glycerophosphodiester phosphodiesterase</fullName>
    </submittedName>
</protein>
<dbReference type="Gene3D" id="3.20.20.190">
    <property type="entry name" value="Phosphatidylinositol (PI) phosphodiesterase"/>
    <property type="match status" value="1"/>
</dbReference>
<dbReference type="InterPro" id="IPR030395">
    <property type="entry name" value="GP_PDE_dom"/>
</dbReference>
<accession>A0A849BQ95</accession>
<dbReference type="PANTHER" id="PTHR43805:SF1">
    <property type="entry name" value="GP-PDE DOMAIN-CONTAINING PROTEIN"/>
    <property type="match status" value="1"/>
</dbReference>
<proteinExistence type="predicted"/>
<sequence length="169" mass="17718">MTTGPGRPRPGVLAGDGPLLLAHRGFSRDGLENTLPAFAAALELGADLVETDVHTTADGVLVAFHDDRLDRVTDAEGELARTPWSVVSRARIGGREAVPRLADVLEALPGARLNIDVKAPGAVEPLVELLRRTGAWRRVVVASFSERRRRAVLAGLPAATAASAGAPLV</sequence>
<comment type="caution">
    <text evidence="2">The sequence shown here is derived from an EMBL/GenBank/DDBJ whole genome shotgun (WGS) entry which is preliminary data.</text>
</comment>
<dbReference type="SUPFAM" id="SSF51695">
    <property type="entry name" value="PLC-like phosphodiesterases"/>
    <property type="match status" value="1"/>
</dbReference>
<name>A0A849BQ95_9ACTN</name>
<feature type="domain" description="GP-PDE" evidence="1">
    <location>
        <begin position="18"/>
        <end position="169"/>
    </location>
</feature>
<evidence type="ECO:0000313" key="3">
    <source>
        <dbReference type="Proteomes" id="UP000555552"/>
    </source>
</evidence>